<evidence type="ECO:0000256" key="5">
    <source>
        <dbReference type="SAM" id="Phobius"/>
    </source>
</evidence>
<accession>A0ABW3AR33</accession>
<keyword evidence="4 5" id="KW-0472">Membrane</keyword>
<evidence type="ECO:0000256" key="1">
    <source>
        <dbReference type="ARBA" id="ARBA00004141"/>
    </source>
</evidence>
<organism evidence="6 7">
    <name type="scientific">Mucilaginibacter litoreus</name>
    <dbReference type="NCBI Taxonomy" id="1048221"/>
    <lineage>
        <taxon>Bacteria</taxon>
        <taxon>Pseudomonadati</taxon>
        <taxon>Bacteroidota</taxon>
        <taxon>Sphingobacteriia</taxon>
        <taxon>Sphingobacteriales</taxon>
        <taxon>Sphingobacteriaceae</taxon>
        <taxon>Mucilaginibacter</taxon>
    </lineage>
</organism>
<feature type="transmembrane region" description="Helical" evidence="5">
    <location>
        <begin position="102"/>
        <end position="119"/>
    </location>
</feature>
<sequence length="139" mass="15754">MKTTGTAYFLARLPIAFSMFGHGLVRIPKLEKFSAGMVKSFSETWLPEALVRPFSYLLPFLELLTGVLLMLGLFTRFANVLGVVIILCLIFGSCMQEQWNSVFTQMIYGIYFALLYLFADNNKFAIDNVINSSKYKPVL</sequence>
<feature type="transmembrane region" description="Helical" evidence="5">
    <location>
        <begin position="77"/>
        <end position="95"/>
    </location>
</feature>
<feature type="transmembrane region" description="Helical" evidence="5">
    <location>
        <begin position="6"/>
        <end position="28"/>
    </location>
</feature>
<keyword evidence="3 5" id="KW-1133">Transmembrane helix</keyword>
<comment type="caution">
    <text evidence="6">The sequence shown here is derived from an EMBL/GenBank/DDBJ whole genome shotgun (WGS) entry which is preliminary data.</text>
</comment>
<dbReference type="InterPro" id="IPR032808">
    <property type="entry name" value="DoxX"/>
</dbReference>
<keyword evidence="7" id="KW-1185">Reference proteome</keyword>
<evidence type="ECO:0000313" key="6">
    <source>
        <dbReference type="EMBL" id="MFD0792951.1"/>
    </source>
</evidence>
<comment type="subcellular location">
    <subcellularLocation>
        <location evidence="1">Membrane</location>
        <topology evidence="1">Multi-pass membrane protein</topology>
    </subcellularLocation>
</comment>
<proteinExistence type="predicted"/>
<evidence type="ECO:0000256" key="4">
    <source>
        <dbReference type="ARBA" id="ARBA00023136"/>
    </source>
</evidence>
<gene>
    <name evidence="6" type="ORF">ACFQZX_04940</name>
</gene>
<evidence type="ECO:0000313" key="7">
    <source>
        <dbReference type="Proteomes" id="UP001597010"/>
    </source>
</evidence>
<reference evidence="7" key="1">
    <citation type="journal article" date="2019" name="Int. J. Syst. Evol. Microbiol.">
        <title>The Global Catalogue of Microorganisms (GCM) 10K type strain sequencing project: providing services to taxonomists for standard genome sequencing and annotation.</title>
        <authorList>
            <consortium name="The Broad Institute Genomics Platform"/>
            <consortium name="The Broad Institute Genome Sequencing Center for Infectious Disease"/>
            <person name="Wu L."/>
            <person name="Ma J."/>
        </authorList>
    </citation>
    <scope>NUCLEOTIDE SEQUENCE [LARGE SCALE GENOMIC DNA]</scope>
    <source>
        <strain evidence="7">CCUG 61484</strain>
    </source>
</reference>
<evidence type="ECO:0000256" key="3">
    <source>
        <dbReference type="ARBA" id="ARBA00022989"/>
    </source>
</evidence>
<dbReference type="Pfam" id="PF07681">
    <property type="entry name" value="DoxX"/>
    <property type="match status" value="1"/>
</dbReference>
<evidence type="ECO:0000256" key="2">
    <source>
        <dbReference type="ARBA" id="ARBA00022692"/>
    </source>
</evidence>
<keyword evidence="2 5" id="KW-0812">Transmembrane</keyword>
<dbReference type="Proteomes" id="UP001597010">
    <property type="component" value="Unassembled WGS sequence"/>
</dbReference>
<dbReference type="RefSeq" id="WP_377112016.1">
    <property type="nucleotide sequence ID" value="NZ_JBHTHZ010000002.1"/>
</dbReference>
<protein>
    <submittedName>
        <fullName evidence="6">DoxX family protein</fullName>
    </submittedName>
</protein>
<dbReference type="EMBL" id="JBHTHZ010000002">
    <property type="protein sequence ID" value="MFD0792951.1"/>
    <property type="molecule type" value="Genomic_DNA"/>
</dbReference>
<name>A0ABW3AR33_9SPHI</name>